<comment type="caution">
    <text evidence="1">The sequence shown here is derived from an EMBL/GenBank/DDBJ whole genome shotgun (WGS) entry which is preliminary data.</text>
</comment>
<evidence type="ECO:0000313" key="1">
    <source>
        <dbReference type="EMBL" id="RNA12912.1"/>
    </source>
</evidence>
<sequence length="115" mass="12959">MAITTSPSWSPAWSAIEPLRTVPITHGRSPFRSKPKPELMLARVSSFNSTQPRLICFITLIERVSILFMNGLGFFGNFSCTSQTSEIKVRPTDIQNMLKLKNGIISLNYYSLSIY</sequence>
<dbReference type="EMBL" id="REGN01005562">
    <property type="protein sequence ID" value="RNA12912.1"/>
    <property type="molecule type" value="Genomic_DNA"/>
</dbReference>
<dbReference type="AlphaFoldDB" id="A0A3M7QNJ3"/>
<name>A0A3M7QNJ3_BRAPC</name>
<accession>A0A3M7QNJ3</accession>
<gene>
    <name evidence="1" type="ORF">BpHYR1_041932</name>
</gene>
<proteinExistence type="predicted"/>
<protein>
    <submittedName>
        <fullName evidence="1">Uncharacterized protein</fullName>
    </submittedName>
</protein>
<keyword evidence="2" id="KW-1185">Reference proteome</keyword>
<dbReference type="Proteomes" id="UP000276133">
    <property type="component" value="Unassembled WGS sequence"/>
</dbReference>
<organism evidence="1 2">
    <name type="scientific">Brachionus plicatilis</name>
    <name type="common">Marine rotifer</name>
    <name type="synonym">Brachionus muelleri</name>
    <dbReference type="NCBI Taxonomy" id="10195"/>
    <lineage>
        <taxon>Eukaryota</taxon>
        <taxon>Metazoa</taxon>
        <taxon>Spiralia</taxon>
        <taxon>Gnathifera</taxon>
        <taxon>Rotifera</taxon>
        <taxon>Eurotatoria</taxon>
        <taxon>Monogononta</taxon>
        <taxon>Pseudotrocha</taxon>
        <taxon>Ploima</taxon>
        <taxon>Brachionidae</taxon>
        <taxon>Brachionus</taxon>
    </lineage>
</organism>
<evidence type="ECO:0000313" key="2">
    <source>
        <dbReference type="Proteomes" id="UP000276133"/>
    </source>
</evidence>
<reference evidence="1 2" key="1">
    <citation type="journal article" date="2018" name="Sci. Rep.">
        <title>Genomic signatures of local adaptation to the degree of environmental predictability in rotifers.</title>
        <authorList>
            <person name="Franch-Gras L."/>
            <person name="Hahn C."/>
            <person name="Garcia-Roger E.M."/>
            <person name="Carmona M.J."/>
            <person name="Serra M."/>
            <person name="Gomez A."/>
        </authorList>
    </citation>
    <scope>NUCLEOTIDE SEQUENCE [LARGE SCALE GENOMIC DNA]</scope>
    <source>
        <strain evidence="1">HYR1</strain>
    </source>
</reference>